<proteinExistence type="predicted"/>
<comment type="caution">
    <text evidence="1">The sequence shown here is derived from an EMBL/GenBank/DDBJ whole genome shotgun (WGS) entry which is preliminary data.</text>
</comment>
<keyword evidence="2" id="KW-1185">Reference proteome</keyword>
<evidence type="ECO:0000313" key="2">
    <source>
        <dbReference type="Proteomes" id="UP001139648"/>
    </source>
</evidence>
<dbReference type="Proteomes" id="UP001139648">
    <property type="component" value="Unassembled WGS sequence"/>
</dbReference>
<accession>A0A9X2GYN7</accession>
<gene>
    <name evidence="1" type="ORF">HD597_011221</name>
</gene>
<organism evidence="1 2">
    <name type="scientific">Nonomuraea thailandensis</name>
    <dbReference type="NCBI Taxonomy" id="1188745"/>
    <lineage>
        <taxon>Bacteria</taxon>
        <taxon>Bacillati</taxon>
        <taxon>Actinomycetota</taxon>
        <taxon>Actinomycetes</taxon>
        <taxon>Streptosporangiales</taxon>
        <taxon>Streptosporangiaceae</taxon>
        <taxon>Nonomuraea</taxon>
    </lineage>
</organism>
<reference evidence="1" key="1">
    <citation type="submission" date="2022-06" db="EMBL/GenBank/DDBJ databases">
        <title>Sequencing the genomes of 1000 actinobacteria strains.</title>
        <authorList>
            <person name="Klenk H.-P."/>
        </authorList>
    </citation>
    <scope>NUCLEOTIDE SEQUENCE</scope>
    <source>
        <strain evidence="1">DSM 46694</strain>
    </source>
</reference>
<evidence type="ECO:0000313" key="1">
    <source>
        <dbReference type="EMBL" id="MCP2364201.1"/>
    </source>
</evidence>
<dbReference type="AlphaFoldDB" id="A0A9X2GYN7"/>
<dbReference type="RefSeq" id="WP_253756434.1">
    <property type="nucleotide sequence ID" value="NZ_BAABKA010000012.1"/>
</dbReference>
<dbReference type="EMBL" id="JAMZEB010000002">
    <property type="protein sequence ID" value="MCP2364201.1"/>
    <property type="molecule type" value="Genomic_DNA"/>
</dbReference>
<sequence length="76" mass="8322">MPDATDRFIDERLAELLRPRVRFLEIIGVIVLGTLSPTRAAMTSWIGLYSARTAAMGSLTHKQPLCRSAASTPPKP</sequence>
<name>A0A9X2GYN7_9ACTN</name>
<protein>
    <submittedName>
        <fullName evidence="1">Uncharacterized protein</fullName>
    </submittedName>
</protein>